<name>A0A7C2M9Y7_9FLAO</name>
<dbReference type="AlphaFoldDB" id="A0A7C2M9Y7"/>
<feature type="non-terminal residue" evidence="10">
    <location>
        <position position="1"/>
    </location>
</feature>
<dbReference type="Proteomes" id="UP000885753">
    <property type="component" value="Unassembled WGS sequence"/>
</dbReference>
<evidence type="ECO:0000256" key="4">
    <source>
        <dbReference type="ARBA" id="ARBA00022723"/>
    </source>
</evidence>
<comment type="cofactor">
    <cofactor evidence="2">
        <name>Co(2+)</name>
        <dbReference type="ChEBI" id="CHEBI:48828"/>
    </cofactor>
</comment>
<dbReference type="GO" id="GO:0009073">
    <property type="term" value="P:aromatic amino acid family biosynthetic process"/>
    <property type="evidence" value="ECO:0007669"/>
    <property type="project" value="InterPro"/>
</dbReference>
<protein>
    <recommendedName>
        <fullName evidence="7">3-dehydroquinate synthase</fullName>
        <ecNumber evidence="7">4.2.3.4</ecNumber>
    </recommendedName>
</protein>
<dbReference type="EC" id="4.2.3.4" evidence="7"/>
<evidence type="ECO:0000256" key="6">
    <source>
        <dbReference type="ARBA" id="ARBA00023239"/>
    </source>
</evidence>
<keyword evidence="5" id="KW-0520">NAD</keyword>
<gene>
    <name evidence="10" type="primary">aroB</name>
    <name evidence="10" type="ORF">ENO10_07250</name>
</gene>
<dbReference type="Pfam" id="PF24621">
    <property type="entry name" value="DHQS_C"/>
    <property type="match status" value="1"/>
</dbReference>
<dbReference type="InterPro" id="IPR030960">
    <property type="entry name" value="DHQS/DOIS_N"/>
</dbReference>
<dbReference type="InterPro" id="IPR016037">
    <property type="entry name" value="DHQ_synth_AroB"/>
</dbReference>
<keyword evidence="6 10" id="KW-0456">Lyase</keyword>
<dbReference type="GO" id="GO:0005737">
    <property type="term" value="C:cytoplasm"/>
    <property type="evidence" value="ECO:0007669"/>
    <property type="project" value="InterPro"/>
</dbReference>
<dbReference type="SUPFAM" id="SSF56796">
    <property type="entry name" value="Dehydroquinate synthase-like"/>
    <property type="match status" value="1"/>
</dbReference>
<dbReference type="NCBIfam" id="TIGR01357">
    <property type="entry name" value="aroB"/>
    <property type="match status" value="1"/>
</dbReference>
<feature type="domain" description="3-dehydroquinate synthase C-terminal" evidence="9">
    <location>
        <begin position="106"/>
        <end position="249"/>
    </location>
</feature>
<dbReference type="InterPro" id="IPR056179">
    <property type="entry name" value="DHQS_C"/>
</dbReference>
<evidence type="ECO:0000259" key="9">
    <source>
        <dbReference type="Pfam" id="PF24621"/>
    </source>
</evidence>
<dbReference type="GO" id="GO:0009423">
    <property type="term" value="P:chorismate biosynthetic process"/>
    <property type="evidence" value="ECO:0007669"/>
    <property type="project" value="UniProtKB-UniRule"/>
</dbReference>
<dbReference type="InterPro" id="IPR050071">
    <property type="entry name" value="Dehydroquinate_synthase"/>
</dbReference>
<evidence type="ECO:0000256" key="2">
    <source>
        <dbReference type="ARBA" id="ARBA00001941"/>
    </source>
</evidence>
<feature type="domain" description="3-dehydroquinate synthase N-terminal" evidence="8">
    <location>
        <begin position="1"/>
        <end position="104"/>
    </location>
</feature>
<evidence type="ECO:0000256" key="5">
    <source>
        <dbReference type="ARBA" id="ARBA00023027"/>
    </source>
</evidence>
<comment type="cofactor">
    <cofactor evidence="1">
        <name>NAD(+)</name>
        <dbReference type="ChEBI" id="CHEBI:57540"/>
    </cofactor>
</comment>
<dbReference type="CDD" id="cd08195">
    <property type="entry name" value="DHQS"/>
    <property type="match status" value="1"/>
</dbReference>
<evidence type="ECO:0000256" key="1">
    <source>
        <dbReference type="ARBA" id="ARBA00001911"/>
    </source>
</evidence>
<evidence type="ECO:0000313" key="10">
    <source>
        <dbReference type="EMBL" id="HER41000.1"/>
    </source>
</evidence>
<accession>A0A7C2M9Y7</accession>
<sequence>KTIETCNGIWKVLSELGADRKSLVINLGGGVVTDLGGFVAATFKRGIACIHFPTTLLGMVDAAVGGKNGVNLDGLKNQVGVIRQPEMVVADTSFLQTLPAAEMRSGLAEMLKHGLIQDEGYWNKLTDLKNLDLSDLDDLIEESIVIKENVVKQDPTEENLRKSLNFGHTLGHAIESYFLEAPSKQKLLHGEAVAIGMVLAAYLSFKTESFPKKKMEEVKKVIVAMFGQTEIPREDQEKIIELLKFDKKNEAGKINFVLLRNIGEPVMDRQIPNDLIYKAFDYYLDRQLDTDFN</sequence>
<keyword evidence="4" id="KW-0479">Metal-binding</keyword>
<organism evidence="10">
    <name type="scientific">Salinimicrobium catena</name>
    <dbReference type="NCBI Taxonomy" id="390640"/>
    <lineage>
        <taxon>Bacteria</taxon>
        <taxon>Pseudomonadati</taxon>
        <taxon>Bacteroidota</taxon>
        <taxon>Flavobacteriia</taxon>
        <taxon>Flavobacteriales</taxon>
        <taxon>Flavobacteriaceae</taxon>
        <taxon>Salinimicrobium</taxon>
    </lineage>
</organism>
<dbReference type="Gene3D" id="3.40.50.1970">
    <property type="match status" value="1"/>
</dbReference>
<dbReference type="EMBL" id="DSEE01000524">
    <property type="protein sequence ID" value="HER41000.1"/>
    <property type="molecule type" value="Genomic_DNA"/>
</dbReference>
<comment type="function">
    <text evidence="3">Catalyzes the conversion of 3-deoxy-D-arabino-heptulosonate 7-phosphate (DAHP) to dehydroquinate (DHQ).</text>
</comment>
<dbReference type="Pfam" id="PF01761">
    <property type="entry name" value="DHQ_synthase"/>
    <property type="match status" value="1"/>
</dbReference>
<evidence type="ECO:0000259" key="8">
    <source>
        <dbReference type="Pfam" id="PF01761"/>
    </source>
</evidence>
<dbReference type="PANTHER" id="PTHR43622">
    <property type="entry name" value="3-DEHYDROQUINATE SYNTHASE"/>
    <property type="match status" value="1"/>
</dbReference>
<dbReference type="PANTHER" id="PTHR43622:SF1">
    <property type="entry name" value="3-DEHYDROQUINATE SYNTHASE"/>
    <property type="match status" value="1"/>
</dbReference>
<evidence type="ECO:0000256" key="3">
    <source>
        <dbReference type="ARBA" id="ARBA00003485"/>
    </source>
</evidence>
<evidence type="ECO:0000256" key="7">
    <source>
        <dbReference type="NCBIfam" id="TIGR01357"/>
    </source>
</evidence>
<dbReference type="GO" id="GO:0046872">
    <property type="term" value="F:metal ion binding"/>
    <property type="evidence" value="ECO:0007669"/>
    <property type="project" value="UniProtKB-KW"/>
</dbReference>
<reference evidence="10" key="1">
    <citation type="journal article" date="2020" name="mSystems">
        <title>Genome- and Community-Level Interaction Insights into Carbon Utilization and Element Cycling Functions of Hydrothermarchaeota in Hydrothermal Sediment.</title>
        <authorList>
            <person name="Zhou Z."/>
            <person name="Liu Y."/>
            <person name="Xu W."/>
            <person name="Pan J."/>
            <person name="Luo Z.H."/>
            <person name="Li M."/>
        </authorList>
    </citation>
    <scope>NUCLEOTIDE SEQUENCE [LARGE SCALE GENOMIC DNA]</scope>
    <source>
        <strain evidence="10">SpSt-1235</strain>
    </source>
</reference>
<dbReference type="GO" id="GO:0003856">
    <property type="term" value="F:3-dehydroquinate synthase activity"/>
    <property type="evidence" value="ECO:0007669"/>
    <property type="project" value="UniProtKB-UniRule"/>
</dbReference>
<dbReference type="Gene3D" id="1.20.1090.10">
    <property type="entry name" value="Dehydroquinate synthase-like - alpha domain"/>
    <property type="match status" value="1"/>
</dbReference>
<proteinExistence type="predicted"/>
<comment type="caution">
    <text evidence="10">The sequence shown here is derived from an EMBL/GenBank/DDBJ whole genome shotgun (WGS) entry which is preliminary data.</text>
</comment>